<dbReference type="AlphaFoldDB" id="A0A4C1Y1A6"/>
<gene>
    <name evidence="2" type="ORF">EVAR_49900_1</name>
</gene>
<evidence type="ECO:0000313" key="3">
    <source>
        <dbReference type="Proteomes" id="UP000299102"/>
    </source>
</evidence>
<proteinExistence type="predicted"/>
<sequence>MPWLAVVATLPAVAVVRMKKIQRVLKRRCIIVRARDASARSPGGPGIVMRGHVPAGGARARLTNPK</sequence>
<organism evidence="2 3">
    <name type="scientific">Eumeta variegata</name>
    <name type="common">Bagworm moth</name>
    <name type="synonym">Eumeta japonica</name>
    <dbReference type="NCBI Taxonomy" id="151549"/>
    <lineage>
        <taxon>Eukaryota</taxon>
        <taxon>Metazoa</taxon>
        <taxon>Ecdysozoa</taxon>
        <taxon>Arthropoda</taxon>
        <taxon>Hexapoda</taxon>
        <taxon>Insecta</taxon>
        <taxon>Pterygota</taxon>
        <taxon>Neoptera</taxon>
        <taxon>Endopterygota</taxon>
        <taxon>Lepidoptera</taxon>
        <taxon>Glossata</taxon>
        <taxon>Ditrysia</taxon>
        <taxon>Tineoidea</taxon>
        <taxon>Psychidae</taxon>
        <taxon>Oiketicinae</taxon>
        <taxon>Eumeta</taxon>
    </lineage>
</organism>
<comment type="caution">
    <text evidence="2">The sequence shown here is derived from an EMBL/GenBank/DDBJ whole genome shotgun (WGS) entry which is preliminary data.</text>
</comment>
<protein>
    <submittedName>
        <fullName evidence="2">Uncharacterized protein</fullName>
    </submittedName>
</protein>
<dbReference type="EMBL" id="BGZK01001048">
    <property type="protein sequence ID" value="GBP69648.1"/>
    <property type="molecule type" value="Genomic_DNA"/>
</dbReference>
<evidence type="ECO:0000256" key="1">
    <source>
        <dbReference type="SAM" id="MobiDB-lite"/>
    </source>
</evidence>
<keyword evidence="3" id="KW-1185">Reference proteome</keyword>
<accession>A0A4C1Y1A6</accession>
<dbReference type="Proteomes" id="UP000299102">
    <property type="component" value="Unassembled WGS sequence"/>
</dbReference>
<reference evidence="2 3" key="1">
    <citation type="journal article" date="2019" name="Commun. Biol.">
        <title>The bagworm genome reveals a unique fibroin gene that provides high tensile strength.</title>
        <authorList>
            <person name="Kono N."/>
            <person name="Nakamura H."/>
            <person name="Ohtoshi R."/>
            <person name="Tomita M."/>
            <person name="Numata K."/>
            <person name="Arakawa K."/>
        </authorList>
    </citation>
    <scope>NUCLEOTIDE SEQUENCE [LARGE SCALE GENOMIC DNA]</scope>
</reference>
<feature type="region of interest" description="Disordered" evidence="1">
    <location>
        <begin position="38"/>
        <end position="66"/>
    </location>
</feature>
<evidence type="ECO:0000313" key="2">
    <source>
        <dbReference type="EMBL" id="GBP69648.1"/>
    </source>
</evidence>
<name>A0A4C1Y1A6_EUMVA</name>